<evidence type="ECO:0000313" key="2">
    <source>
        <dbReference type="EMBL" id="KAH7537719.1"/>
    </source>
</evidence>
<comment type="caution">
    <text evidence="2">The sequence shown here is derived from an EMBL/GenBank/DDBJ whole genome shotgun (WGS) entry which is preliminary data.</text>
</comment>
<keyword evidence="1" id="KW-1133">Transmembrane helix</keyword>
<evidence type="ECO:0000256" key="1">
    <source>
        <dbReference type="SAM" id="Phobius"/>
    </source>
</evidence>
<proteinExistence type="predicted"/>
<evidence type="ECO:0000313" key="3">
    <source>
        <dbReference type="Proteomes" id="UP000813462"/>
    </source>
</evidence>
<keyword evidence="1" id="KW-0812">Transmembrane</keyword>
<name>A0A978VQ94_ZIZJJ</name>
<dbReference type="EMBL" id="JAEACU010000003">
    <property type="protein sequence ID" value="KAH7537719.1"/>
    <property type="molecule type" value="Genomic_DNA"/>
</dbReference>
<sequence length="54" mass="6023">MRIPTVNGDTSPSQCKQEKDLLVKNCKAVILVVIHLQAVVSELGLLMWSVFALW</sequence>
<dbReference type="Proteomes" id="UP000813462">
    <property type="component" value="Unassembled WGS sequence"/>
</dbReference>
<feature type="transmembrane region" description="Helical" evidence="1">
    <location>
        <begin position="28"/>
        <end position="51"/>
    </location>
</feature>
<accession>A0A978VQ94</accession>
<organism evidence="2 3">
    <name type="scientific">Ziziphus jujuba var. spinosa</name>
    <dbReference type="NCBI Taxonomy" id="714518"/>
    <lineage>
        <taxon>Eukaryota</taxon>
        <taxon>Viridiplantae</taxon>
        <taxon>Streptophyta</taxon>
        <taxon>Embryophyta</taxon>
        <taxon>Tracheophyta</taxon>
        <taxon>Spermatophyta</taxon>
        <taxon>Magnoliopsida</taxon>
        <taxon>eudicotyledons</taxon>
        <taxon>Gunneridae</taxon>
        <taxon>Pentapetalae</taxon>
        <taxon>rosids</taxon>
        <taxon>fabids</taxon>
        <taxon>Rosales</taxon>
        <taxon>Rhamnaceae</taxon>
        <taxon>Paliureae</taxon>
        <taxon>Ziziphus</taxon>
    </lineage>
</organism>
<reference evidence="2" key="1">
    <citation type="journal article" date="2021" name="Front. Plant Sci.">
        <title>Chromosome-Scale Genome Assembly for Chinese Sour Jujube and Insights Into Its Genome Evolution and Domestication Signature.</title>
        <authorList>
            <person name="Shen L.-Y."/>
            <person name="Luo H."/>
            <person name="Wang X.-L."/>
            <person name="Wang X.-M."/>
            <person name="Qiu X.-J."/>
            <person name="Liu H."/>
            <person name="Zhou S.-S."/>
            <person name="Jia K.-H."/>
            <person name="Nie S."/>
            <person name="Bao Y.-T."/>
            <person name="Zhang R.-G."/>
            <person name="Yun Q.-Z."/>
            <person name="Chai Y.-H."/>
            <person name="Lu J.-Y."/>
            <person name="Li Y."/>
            <person name="Zhao S.-W."/>
            <person name="Mao J.-F."/>
            <person name="Jia S.-G."/>
            <person name="Mao Y.-M."/>
        </authorList>
    </citation>
    <scope>NUCLEOTIDE SEQUENCE</scope>
    <source>
        <strain evidence="2">AT0</strain>
        <tissue evidence="2">Leaf</tissue>
    </source>
</reference>
<gene>
    <name evidence="2" type="ORF">FEM48_Zijuj03G0122800</name>
</gene>
<keyword evidence="1" id="KW-0472">Membrane</keyword>
<dbReference type="AlphaFoldDB" id="A0A978VQ94"/>
<protein>
    <submittedName>
        <fullName evidence="2">Uncharacterized protein</fullName>
    </submittedName>
</protein>